<dbReference type="AlphaFoldDB" id="A0A1B6CHX3"/>
<reference evidence="2" key="1">
    <citation type="submission" date="2015-12" db="EMBL/GenBank/DDBJ databases">
        <title>De novo transcriptome assembly of four potential Pierce s Disease insect vectors from Arizona vineyards.</title>
        <authorList>
            <person name="Tassone E.E."/>
        </authorList>
    </citation>
    <scope>NUCLEOTIDE SEQUENCE</scope>
</reference>
<feature type="compositionally biased region" description="Polar residues" evidence="1">
    <location>
        <begin position="136"/>
        <end position="152"/>
    </location>
</feature>
<organism evidence="2">
    <name type="scientific">Clastoptera arizonana</name>
    <name type="common">Arizona spittle bug</name>
    <dbReference type="NCBI Taxonomy" id="38151"/>
    <lineage>
        <taxon>Eukaryota</taxon>
        <taxon>Metazoa</taxon>
        <taxon>Ecdysozoa</taxon>
        <taxon>Arthropoda</taxon>
        <taxon>Hexapoda</taxon>
        <taxon>Insecta</taxon>
        <taxon>Pterygota</taxon>
        <taxon>Neoptera</taxon>
        <taxon>Paraneoptera</taxon>
        <taxon>Hemiptera</taxon>
        <taxon>Auchenorrhyncha</taxon>
        <taxon>Cercopoidea</taxon>
        <taxon>Clastopteridae</taxon>
        <taxon>Clastoptera</taxon>
    </lineage>
</organism>
<dbReference type="EMBL" id="GEDC01024373">
    <property type="protein sequence ID" value="JAS12925.1"/>
    <property type="molecule type" value="Transcribed_RNA"/>
</dbReference>
<proteinExistence type="predicted"/>
<sequence>DLKRVSDPLPPRFKTQIPHQTSLPYKFAPHQGRVQWMDKTIDWSSSDPIGKPIASSTPKKIGSSNLPHQSLRNPKKINFDAVDLKRVSDPLPPRFKTQIPHQTSLPYKFAPHQGRVQWMDKTIDWSSSDPIGKPIASSTPKKIGSSNLPHQS</sequence>
<accession>A0A1B6CHX3</accession>
<evidence type="ECO:0000256" key="1">
    <source>
        <dbReference type="SAM" id="MobiDB-lite"/>
    </source>
</evidence>
<feature type="region of interest" description="Disordered" evidence="1">
    <location>
        <begin position="127"/>
        <end position="152"/>
    </location>
</feature>
<gene>
    <name evidence="2" type="ORF">g.7302</name>
</gene>
<name>A0A1B6CHX3_9HEMI</name>
<feature type="compositionally biased region" description="Polar residues" evidence="1">
    <location>
        <begin position="54"/>
        <end position="72"/>
    </location>
</feature>
<protein>
    <submittedName>
        <fullName evidence="2">Uncharacterized protein</fullName>
    </submittedName>
</protein>
<feature type="non-terminal residue" evidence="2">
    <location>
        <position position="152"/>
    </location>
</feature>
<feature type="region of interest" description="Disordered" evidence="1">
    <location>
        <begin position="47"/>
        <end position="72"/>
    </location>
</feature>
<feature type="non-terminal residue" evidence="2">
    <location>
        <position position="1"/>
    </location>
</feature>
<evidence type="ECO:0000313" key="2">
    <source>
        <dbReference type="EMBL" id="JAS12925.1"/>
    </source>
</evidence>
<feature type="region of interest" description="Disordered" evidence="1">
    <location>
        <begin position="1"/>
        <end position="21"/>
    </location>
</feature>